<dbReference type="EMBL" id="KZ613746">
    <property type="protein sequence ID" value="PMD65521.1"/>
    <property type="molecule type" value="Genomic_DNA"/>
</dbReference>
<evidence type="ECO:0000313" key="2">
    <source>
        <dbReference type="EMBL" id="PMD65521.1"/>
    </source>
</evidence>
<gene>
    <name evidence="2" type="ORF">K444DRAFT_513477</name>
</gene>
<dbReference type="RefSeq" id="XP_024742425.1">
    <property type="nucleotide sequence ID" value="XM_024873514.1"/>
</dbReference>
<dbReference type="AlphaFoldDB" id="A0A2J6TR69"/>
<protein>
    <recommendedName>
        <fullName evidence="1">Heterokaryon incompatibility domain-containing protein</fullName>
    </recommendedName>
</protein>
<reference evidence="2 3" key="1">
    <citation type="submission" date="2016-04" db="EMBL/GenBank/DDBJ databases">
        <title>A degradative enzymes factory behind the ericoid mycorrhizal symbiosis.</title>
        <authorList>
            <consortium name="DOE Joint Genome Institute"/>
            <person name="Martino E."/>
            <person name="Morin E."/>
            <person name="Grelet G."/>
            <person name="Kuo A."/>
            <person name="Kohler A."/>
            <person name="Daghino S."/>
            <person name="Barry K."/>
            <person name="Choi C."/>
            <person name="Cichocki N."/>
            <person name="Clum A."/>
            <person name="Copeland A."/>
            <person name="Hainaut M."/>
            <person name="Haridas S."/>
            <person name="Labutti K."/>
            <person name="Lindquist E."/>
            <person name="Lipzen A."/>
            <person name="Khouja H.-R."/>
            <person name="Murat C."/>
            <person name="Ohm R."/>
            <person name="Olson A."/>
            <person name="Spatafora J."/>
            <person name="Veneault-Fourrey C."/>
            <person name="Henrissat B."/>
            <person name="Grigoriev I."/>
            <person name="Martin F."/>
            <person name="Perotto S."/>
        </authorList>
    </citation>
    <scope>NUCLEOTIDE SEQUENCE [LARGE SCALE GENOMIC DNA]</scope>
    <source>
        <strain evidence="2 3">E</strain>
    </source>
</reference>
<organism evidence="2 3">
    <name type="scientific">Hyaloscypha bicolor E</name>
    <dbReference type="NCBI Taxonomy" id="1095630"/>
    <lineage>
        <taxon>Eukaryota</taxon>
        <taxon>Fungi</taxon>
        <taxon>Dikarya</taxon>
        <taxon>Ascomycota</taxon>
        <taxon>Pezizomycotina</taxon>
        <taxon>Leotiomycetes</taxon>
        <taxon>Helotiales</taxon>
        <taxon>Hyaloscyphaceae</taxon>
        <taxon>Hyaloscypha</taxon>
        <taxon>Hyaloscypha bicolor</taxon>
    </lineage>
</organism>
<feature type="domain" description="Heterokaryon incompatibility" evidence="1">
    <location>
        <begin position="1"/>
        <end position="77"/>
    </location>
</feature>
<feature type="non-terminal residue" evidence="2">
    <location>
        <position position="1"/>
    </location>
</feature>
<dbReference type="PANTHER" id="PTHR24148:SF64">
    <property type="entry name" value="HETEROKARYON INCOMPATIBILITY DOMAIN-CONTAINING PROTEIN"/>
    <property type="match status" value="1"/>
</dbReference>
<dbReference type="InterPro" id="IPR010730">
    <property type="entry name" value="HET"/>
</dbReference>
<evidence type="ECO:0000313" key="3">
    <source>
        <dbReference type="Proteomes" id="UP000235371"/>
    </source>
</evidence>
<accession>A0A2J6TR69</accession>
<dbReference type="InterPro" id="IPR052895">
    <property type="entry name" value="HetReg/Transcr_Mod"/>
</dbReference>
<sequence>CIDQSDDKERGHQWRPMSDVYQHASSVVVWLGLDEGNSRKAMDFPNEIGAFAYDPHWDGLRQILKRSYSSRLWVIQELVVTD</sequence>
<feature type="non-terminal residue" evidence="2">
    <location>
        <position position="82"/>
    </location>
</feature>
<dbReference type="GeneID" id="36581594"/>
<dbReference type="PANTHER" id="PTHR24148">
    <property type="entry name" value="ANKYRIN REPEAT DOMAIN-CONTAINING PROTEIN 39 HOMOLOG-RELATED"/>
    <property type="match status" value="1"/>
</dbReference>
<keyword evidence="3" id="KW-1185">Reference proteome</keyword>
<dbReference type="InParanoid" id="A0A2J6TR69"/>
<dbReference type="Proteomes" id="UP000235371">
    <property type="component" value="Unassembled WGS sequence"/>
</dbReference>
<evidence type="ECO:0000259" key="1">
    <source>
        <dbReference type="Pfam" id="PF06985"/>
    </source>
</evidence>
<name>A0A2J6TR69_9HELO</name>
<dbReference type="OrthoDB" id="194358at2759"/>
<proteinExistence type="predicted"/>
<dbReference type="Pfam" id="PF06985">
    <property type="entry name" value="HET"/>
    <property type="match status" value="1"/>
</dbReference>